<evidence type="ECO:0000256" key="6">
    <source>
        <dbReference type="ARBA" id="ARBA00023004"/>
    </source>
</evidence>
<comment type="caution">
    <text evidence="9">The sequence shown here is derived from an EMBL/GenBank/DDBJ whole genome shotgun (WGS) entry which is preliminary data.</text>
</comment>
<organism evidence="9 10">
    <name type="scientific">Mycolicibacterium fluoranthenivorans</name>
    <dbReference type="NCBI Taxonomy" id="258505"/>
    <lineage>
        <taxon>Bacteria</taxon>
        <taxon>Bacillati</taxon>
        <taxon>Actinomycetota</taxon>
        <taxon>Actinomycetes</taxon>
        <taxon>Mycobacteriales</taxon>
        <taxon>Mycobacteriaceae</taxon>
        <taxon>Mycolicibacterium</taxon>
    </lineage>
</organism>
<keyword evidence="5 8" id="KW-0560">Oxidoreductase</keyword>
<keyword evidence="6 8" id="KW-0408">Iron</keyword>
<dbReference type="Proteomes" id="UP000547444">
    <property type="component" value="Unassembled WGS sequence"/>
</dbReference>
<dbReference type="GO" id="GO:0005506">
    <property type="term" value="F:iron ion binding"/>
    <property type="evidence" value="ECO:0007669"/>
    <property type="project" value="InterPro"/>
</dbReference>
<evidence type="ECO:0000256" key="3">
    <source>
        <dbReference type="ARBA" id="ARBA00022617"/>
    </source>
</evidence>
<dbReference type="GO" id="GO:0008395">
    <property type="term" value="F:steroid hydroxylase activity"/>
    <property type="evidence" value="ECO:0007669"/>
    <property type="project" value="TreeGrafter"/>
</dbReference>
<name>A0A7X5U1T8_9MYCO</name>
<dbReference type="PANTHER" id="PTHR46696:SF4">
    <property type="entry name" value="BIOTIN BIOSYNTHESIS CYTOCHROME P450"/>
    <property type="match status" value="1"/>
</dbReference>
<reference evidence="9 10" key="1">
    <citation type="submission" date="2020-03" db="EMBL/GenBank/DDBJ databases">
        <title>Sequencing the genomes of 1000 actinobacteria strains.</title>
        <authorList>
            <person name="Klenk H.-P."/>
        </authorList>
    </citation>
    <scope>NUCLEOTIDE SEQUENCE [LARGE SCALE GENOMIC DNA]</scope>
    <source>
        <strain evidence="9 10">DSM 44556</strain>
    </source>
</reference>
<keyword evidence="4 8" id="KW-0479">Metal-binding</keyword>
<evidence type="ECO:0000313" key="9">
    <source>
        <dbReference type="EMBL" id="NIH96834.1"/>
    </source>
</evidence>
<evidence type="ECO:0000256" key="8">
    <source>
        <dbReference type="RuleBase" id="RU000461"/>
    </source>
</evidence>
<dbReference type="GO" id="GO:0036199">
    <property type="term" value="F:cholest-4-en-3-one 26-monooxygenase activity"/>
    <property type="evidence" value="ECO:0007669"/>
    <property type="project" value="TreeGrafter"/>
</dbReference>
<evidence type="ECO:0000256" key="5">
    <source>
        <dbReference type="ARBA" id="ARBA00023002"/>
    </source>
</evidence>
<dbReference type="InterPro" id="IPR017972">
    <property type="entry name" value="Cyt_P450_CS"/>
</dbReference>
<accession>A0A7X5U1T8</accession>
<dbReference type="PROSITE" id="PS00086">
    <property type="entry name" value="CYTOCHROME_P450"/>
    <property type="match status" value="1"/>
</dbReference>
<sequence>MADGLTELDFFRDPQLVEDPYPYFEALRSGCPVHRNGPHGVTMVTGWDEAVQVYNDADTFSSVTSVTGPFPGFPVPLEGLTKDEVNALIEKHRNELPFSDQLPTLDPPTHTDHRALLMRLITPKRLKENEDAMWKLADEVLDTFLDGGRGEFIKGFASPFTLLVIADLLGIPEEDRDSFIDGISHNAGGGVGGTGDEALAHSPLEFLYDLFASYVSERRENPRDDVMTGMATATFPDGSIPDVGDVARVATNVFSAGQETTVRLLGTALKVIAEQPAVQAALREDRSLIPNFIEEALRIESPVKGDFRLSRCPVTVGETELGSGTTVMVLNGAANRDPRRFSDPDTFDPARKNARQHLAFGRGIHSCPGAPLARAETKVALERLLDRTTDIRIAEDKHGSADSRRYRYIPTFILRGLVDLHLEFDT</sequence>
<comment type="similarity">
    <text evidence="2 8">Belongs to the cytochrome P450 family.</text>
</comment>
<evidence type="ECO:0000256" key="2">
    <source>
        <dbReference type="ARBA" id="ARBA00010617"/>
    </source>
</evidence>
<evidence type="ECO:0000313" key="10">
    <source>
        <dbReference type="Proteomes" id="UP000547444"/>
    </source>
</evidence>
<dbReference type="AlphaFoldDB" id="A0A7X5U1T8"/>
<keyword evidence="7 8" id="KW-0503">Monooxygenase</keyword>
<evidence type="ECO:0000256" key="1">
    <source>
        <dbReference type="ARBA" id="ARBA00001971"/>
    </source>
</evidence>
<comment type="cofactor">
    <cofactor evidence="1">
        <name>heme</name>
        <dbReference type="ChEBI" id="CHEBI:30413"/>
    </cofactor>
</comment>
<dbReference type="RefSeq" id="WP_167161433.1">
    <property type="nucleotide sequence ID" value="NZ_JAANOW010000002.1"/>
</dbReference>
<protein>
    <submittedName>
        <fullName evidence="9">Cytochrome P450</fullName>
    </submittedName>
</protein>
<dbReference type="SUPFAM" id="SSF48264">
    <property type="entry name" value="Cytochrome P450"/>
    <property type="match status" value="1"/>
</dbReference>
<dbReference type="InterPro" id="IPR002397">
    <property type="entry name" value="Cyt_P450_B"/>
</dbReference>
<gene>
    <name evidence="9" type="ORF">FHU31_003824</name>
</gene>
<keyword evidence="10" id="KW-1185">Reference proteome</keyword>
<dbReference type="InterPro" id="IPR001128">
    <property type="entry name" value="Cyt_P450"/>
</dbReference>
<dbReference type="Pfam" id="PF00067">
    <property type="entry name" value="p450"/>
    <property type="match status" value="1"/>
</dbReference>
<dbReference type="EMBL" id="JAANOW010000002">
    <property type="protein sequence ID" value="NIH96834.1"/>
    <property type="molecule type" value="Genomic_DNA"/>
</dbReference>
<evidence type="ECO:0000256" key="7">
    <source>
        <dbReference type="ARBA" id="ARBA00023033"/>
    </source>
</evidence>
<dbReference type="Gene3D" id="1.10.630.10">
    <property type="entry name" value="Cytochrome P450"/>
    <property type="match status" value="1"/>
</dbReference>
<proteinExistence type="inferred from homology"/>
<dbReference type="PANTHER" id="PTHR46696">
    <property type="entry name" value="P450, PUTATIVE (EUROFUNG)-RELATED"/>
    <property type="match status" value="1"/>
</dbReference>
<evidence type="ECO:0000256" key="4">
    <source>
        <dbReference type="ARBA" id="ARBA00022723"/>
    </source>
</evidence>
<keyword evidence="3 8" id="KW-0349">Heme</keyword>
<dbReference type="InterPro" id="IPR036396">
    <property type="entry name" value="Cyt_P450_sf"/>
</dbReference>
<dbReference type="GO" id="GO:0006707">
    <property type="term" value="P:cholesterol catabolic process"/>
    <property type="evidence" value="ECO:0007669"/>
    <property type="project" value="TreeGrafter"/>
</dbReference>
<dbReference type="PRINTS" id="PR00359">
    <property type="entry name" value="BP450"/>
</dbReference>
<dbReference type="GO" id="GO:0020037">
    <property type="term" value="F:heme binding"/>
    <property type="evidence" value="ECO:0007669"/>
    <property type="project" value="InterPro"/>
</dbReference>